<dbReference type="EMBL" id="CADEPM010000006">
    <property type="protein sequence ID" value="CAB3407659.1"/>
    <property type="molecule type" value="Genomic_DNA"/>
</dbReference>
<organism evidence="1 2">
    <name type="scientific">Caenorhabditis bovis</name>
    <dbReference type="NCBI Taxonomy" id="2654633"/>
    <lineage>
        <taxon>Eukaryota</taxon>
        <taxon>Metazoa</taxon>
        <taxon>Ecdysozoa</taxon>
        <taxon>Nematoda</taxon>
        <taxon>Chromadorea</taxon>
        <taxon>Rhabditida</taxon>
        <taxon>Rhabditina</taxon>
        <taxon>Rhabditomorpha</taxon>
        <taxon>Rhabditoidea</taxon>
        <taxon>Rhabditidae</taxon>
        <taxon>Peloderinae</taxon>
        <taxon>Caenorhabditis</taxon>
    </lineage>
</organism>
<accession>A0A8S1F1T6</accession>
<dbReference type="Proteomes" id="UP000494206">
    <property type="component" value="Unassembled WGS sequence"/>
</dbReference>
<reference evidence="1 2" key="1">
    <citation type="submission" date="2020-04" db="EMBL/GenBank/DDBJ databases">
        <authorList>
            <person name="Laetsch R D."/>
            <person name="Stevens L."/>
            <person name="Kumar S."/>
            <person name="Blaxter L. M."/>
        </authorList>
    </citation>
    <scope>NUCLEOTIDE SEQUENCE [LARGE SCALE GENOMIC DNA]</scope>
</reference>
<evidence type="ECO:0000313" key="1">
    <source>
        <dbReference type="EMBL" id="CAB3407659.1"/>
    </source>
</evidence>
<keyword evidence="2" id="KW-1185">Reference proteome</keyword>
<dbReference type="AlphaFoldDB" id="A0A8S1F1T6"/>
<protein>
    <submittedName>
        <fullName evidence="1">Uncharacterized protein</fullName>
    </submittedName>
</protein>
<gene>
    <name evidence="1" type="ORF">CBOVIS_LOCUS9553</name>
</gene>
<comment type="caution">
    <text evidence="1">The sequence shown here is derived from an EMBL/GenBank/DDBJ whole genome shotgun (WGS) entry which is preliminary data.</text>
</comment>
<name>A0A8S1F1T6_9PELO</name>
<proteinExistence type="predicted"/>
<evidence type="ECO:0000313" key="2">
    <source>
        <dbReference type="Proteomes" id="UP000494206"/>
    </source>
</evidence>
<sequence length="86" mass="9330">MAVILHDAVANTLMNDDVPSIFTVSSLKKLLTAKVDNFAAARAIGGVLALDEILKLIQMVPRNEILPGKTFGNFYANVSQLFNKVL</sequence>